<dbReference type="Proteomes" id="UP000050556">
    <property type="component" value="Unassembled WGS sequence"/>
</dbReference>
<dbReference type="Pfam" id="PF11363">
    <property type="entry name" value="DUF3164"/>
    <property type="match status" value="1"/>
</dbReference>
<dbReference type="AlphaFoldDB" id="A0A0P7P503"/>
<evidence type="ECO:0000313" key="2">
    <source>
        <dbReference type="Proteomes" id="UP000050556"/>
    </source>
</evidence>
<dbReference type="RefSeq" id="WP_000102697.1">
    <property type="nucleotide sequence ID" value="NZ_CABVON010000014.1"/>
</dbReference>
<gene>
    <name evidence="1" type="ORF">ACU57_22665</name>
</gene>
<dbReference type="EMBL" id="LDYI01000145">
    <property type="protein sequence ID" value="KPO06811.1"/>
    <property type="molecule type" value="Genomic_DNA"/>
</dbReference>
<comment type="caution">
    <text evidence="1">The sequence shown here is derived from an EMBL/GenBank/DDBJ whole genome shotgun (WGS) entry which is preliminary data.</text>
</comment>
<evidence type="ECO:0000313" key="1">
    <source>
        <dbReference type="EMBL" id="KPO06811.1"/>
    </source>
</evidence>
<reference evidence="1 2" key="1">
    <citation type="journal article" date="2015" name="Front. Microbiol.">
        <title>Genetic determinants of heat resistance in Escherichia coli.</title>
        <authorList>
            <person name="Mercer R.G."/>
            <person name="Zheng J."/>
            <person name="Garcia-Hernandez R."/>
            <person name="Ruan L."/>
            <person name="Ganzle M.G."/>
            <person name="McMullen L.M."/>
        </authorList>
    </citation>
    <scope>NUCLEOTIDE SEQUENCE [LARGE SCALE GENOMIC DNA]</scope>
    <source>
        <strain evidence="1 2">AW1.3</strain>
    </source>
</reference>
<dbReference type="InterPro" id="IPR021505">
    <property type="entry name" value="Phage_B3_Orf6"/>
</dbReference>
<organism evidence="1 2">
    <name type="scientific">Escherichia coli</name>
    <dbReference type="NCBI Taxonomy" id="562"/>
    <lineage>
        <taxon>Bacteria</taxon>
        <taxon>Pseudomonadati</taxon>
        <taxon>Pseudomonadota</taxon>
        <taxon>Gammaproteobacteria</taxon>
        <taxon>Enterobacterales</taxon>
        <taxon>Enterobacteriaceae</taxon>
        <taxon>Escherichia</taxon>
    </lineage>
</organism>
<proteinExistence type="predicted"/>
<dbReference type="PATRIC" id="fig|562.7813.peg.4428"/>
<name>A0A0P7P503_ECOLX</name>
<sequence length="216" mass="23977">MSTENTIKQYTTTQAPEGYWTDARGVLTPVSLIKEIDRDRDQLVGELVTQAIIVSSALSELKSRAFADIQAFIDLSAEKYGAIKGGKKGNVTLYSFDGRFKIQRAMQDRIALDERIQTAKALIDTCLADWTEGARPELKALVNEAFDTDKEGNINTGRVLALRRLEIDDDRWQQAMQAIGEAVQVVGSRSYIRVYERVGDSDEYRPIALDIAGAGV</sequence>
<protein>
    <submittedName>
        <fullName evidence="1">Sulfate transporter</fullName>
    </submittedName>
</protein>
<accession>A0A0P7P503</accession>